<evidence type="ECO:0000313" key="2">
    <source>
        <dbReference type="EMBL" id="ASA21426.1"/>
    </source>
</evidence>
<keyword evidence="3" id="KW-1185">Reference proteome</keyword>
<dbReference type="Proteomes" id="UP000249890">
    <property type="component" value="Chromosome"/>
</dbReference>
<evidence type="ECO:0000256" key="1">
    <source>
        <dbReference type="SAM" id="Coils"/>
    </source>
</evidence>
<evidence type="ECO:0000313" key="3">
    <source>
        <dbReference type="Proteomes" id="UP000249890"/>
    </source>
</evidence>
<organism evidence="2 3">
    <name type="scientific">Paenibacillus donghaensis</name>
    <dbReference type="NCBI Taxonomy" id="414771"/>
    <lineage>
        <taxon>Bacteria</taxon>
        <taxon>Bacillati</taxon>
        <taxon>Bacillota</taxon>
        <taxon>Bacilli</taxon>
        <taxon>Bacillales</taxon>
        <taxon>Paenibacillaceae</taxon>
        <taxon>Paenibacillus</taxon>
    </lineage>
</organism>
<feature type="coiled-coil region" evidence="1">
    <location>
        <begin position="517"/>
        <end position="579"/>
    </location>
</feature>
<proteinExistence type="predicted"/>
<feature type="coiled-coil region" evidence="1">
    <location>
        <begin position="1043"/>
        <end position="1117"/>
    </location>
</feature>
<protein>
    <recommendedName>
        <fullName evidence="4">Chromosome segregation ATPase</fullName>
    </recommendedName>
</protein>
<sequence>MPRIERIRIAGLKYEKMLKKYDDMLLDLCNEEGPANTLITLMNGGGKGVLLQAIFQLLMPKAAWGKDNENQVEAFFHNHKKQLKPYTFHVAIEWLLDHSERNEYITTGIALTAHQSLDQQEIKVDYMLYTLLNYGEGAELTIASLPLYDQAAGEPASFEALQQFLRERRGEVIVYGSSGSELRKYYDFLAVRDIHIGEWRNMRRINGEEGGIKGYFKKHEAFSNHNLFEKLIIPEIGASLGDGLREEDQSLQQMFMDVAVIAQRLPMLEQREQAYAEFIGMASPLQGLVEQGAAADSSVQASELHGRQIYSAIQAELKNTETGRSEAAEELSGQYAEGKQLRFEWDNLKYLGSRQEHDLKAEELKGLGDHQGRARQRLEDSRQSEKQLEVDFYLAKRLNYTRQMEQWQKEIAAIEGSLETQERQQVINSVKAELRSQWDIVFKLWQQTLAGFGASQQKLRDEERGLRKSREELLLELGGIQTEIPKLTAAIRQFSEDTGAFAALHGQEAAHAPDPALQRTLNEIKSTKEELSRLEEDRKQTEGGKLSLHTSHTRLTEQLAALEREADDLTALLETRTAAESQLWSQLVVLLELYEEHHRLGASALFELKDAIEARFIQRLEQAEQQNKRCRRDYYNQLLDVELQHEPYWLPNGDILTVKDKLDALKIHSIAGSSYLNDLPLGQRREELERQPLLPYGLIVTRREAAKIQPGLLAELLLKSAVPVFVREEMISAGQAAYTLLEHQGLQMVIQPEQFLKWRDGIQAQLKEQEQTLKDAEAYHSRLRTAQLAYAQLFQTEHSHSLTAKRKLLEERHRELLKALEQLNTQLQGNETALFAIQRAITDGGVRRTELEQRETALRGWTERLRKQASDYKDKQKLVEHKAQLEKDSLVKEQQLAHLKTQLDSMGSEREQWMGEARFTLFPKLQSWFPEIVFPVEDTSALQEAETVNPAEQDVLLQLLSRVEGLQQSLTRNELEIRTRQAGIRTATQQVTELEVSLTQVDRDWAQQKLPEGSPESIQAARTRQKADTLMLDEDYQQLHDAYIRCETEVDHLLKNLRKLEKSIQDTHERAAELWLAPLEEKQEELRERTAENEQRIQRCKQTLERIDLLLQILNNQRTIMNAQMEVPVLLKELPEELLLSVRESCQALVADWLQALKESRAARAELSRKVKEEKHELSGKLSKSGWNRELETKIQERLNSVHWDDFEVARQVLDSMLRSSQDQMESIRSDKEGMELSRSMWVGRASKRVVQILDILKRMERRMIIHNENQHAFPLVRLNYKNIQVPRSTDEIEPQVTDFFNRTIHELLDKYPKMEQVPAPALKEIINDGRLLYAALQNRFPVLQVYKPVTENYFLYAAPEDYHYSDWEVINRGAMDEAVGSGGQRQSVQLLVAMMIMTHKRVNRENKGWTVFLYDNPFGEMVSNNVLDPVFEISKALKFQWLIVTPPELVKNDVSLRFGVYWQLYFSGTKGDMLESTLVKGGRKLTPLSLF</sequence>
<feature type="coiled-coil region" evidence="1">
    <location>
        <begin position="759"/>
        <end position="833"/>
    </location>
</feature>
<dbReference type="OrthoDB" id="9815057at2"/>
<gene>
    <name evidence="2" type="ORF">B9T62_11935</name>
</gene>
<evidence type="ECO:0008006" key="4">
    <source>
        <dbReference type="Google" id="ProtNLM"/>
    </source>
</evidence>
<accession>A0A2Z2K5L5</accession>
<dbReference type="RefSeq" id="WP_087915436.1">
    <property type="nucleotide sequence ID" value="NZ_CP021780.1"/>
</dbReference>
<name>A0A2Z2K5L5_9BACL</name>
<keyword evidence="1" id="KW-0175">Coiled coil</keyword>
<dbReference type="EMBL" id="CP021780">
    <property type="protein sequence ID" value="ASA21426.1"/>
    <property type="molecule type" value="Genomic_DNA"/>
</dbReference>
<dbReference type="KEGG" id="pdh:B9T62_11935"/>
<reference evidence="2 3" key="1">
    <citation type="submission" date="2017-06" db="EMBL/GenBank/DDBJ databases">
        <title>Complete genome sequence of Paenibacillus donghaensis KCTC 13049T isolated from East Sea sediment, South Korea.</title>
        <authorList>
            <person name="Jung B.K."/>
            <person name="Hong S.-J."/>
            <person name="Shin J.-H."/>
        </authorList>
    </citation>
    <scope>NUCLEOTIDE SEQUENCE [LARGE SCALE GENOMIC DNA]</scope>
    <source>
        <strain evidence="2 3">KCTC 13049</strain>
    </source>
</reference>